<keyword evidence="3" id="KW-1003">Cell membrane</keyword>
<sequence length="301" mass="31409">MVTAPSAPARGLSPGRWEYHVALVALTAATAVWGWAYLTVVWLLPEMSVSSMVTVRFAVAGAVLVLLRPRAVLSVGRRPAVVGMLTGACLGTATLLQIQGQHHLSAAESGFLSSLFVVLTPLVARAAFRVRVSAAVWAAVVVATAGLAIISFNGVSVGVGSWLTLAGALGYAAQMVLLSQFGDRRAVYGMTAVQLLSAGLIASVGLPGSGLDLPDTPAGWWWLVYLTLMATLFMYGVQTWAQARIPAAVAAVVLACEPLFVSAFSFLVGTPPGARTLIGGLFILFAMYLVLSRPAEESKPV</sequence>
<dbReference type="RefSeq" id="WP_112443006.1">
    <property type="nucleotide sequence ID" value="NZ_CP030074.1"/>
</dbReference>
<evidence type="ECO:0000256" key="7">
    <source>
        <dbReference type="SAM" id="Phobius"/>
    </source>
</evidence>
<dbReference type="AlphaFoldDB" id="A0A2Z4JDH5"/>
<keyword evidence="4 7" id="KW-0812">Transmembrane</keyword>
<name>A0A2Z4JDH5_9ACTN</name>
<dbReference type="KEGG" id="scad:DN051_41590"/>
<protein>
    <recommendedName>
        <fullName evidence="8">EamA domain-containing protein</fullName>
    </recommendedName>
</protein>
<feature type="transmembrane region" description="Helical" evidence="7">
    <location>
        <begin position="218"/>
        <end position="235"/>
    </location>
</feature>
<feature type="domain" description="EamA" evidence="8">
    <location>
        <begin position="24"/>
        <end position="151"/>
    </location>
</feature>
<evidence type="ECO:0000256" key="4">
    <source>
        <dbReference type="ARBA" id="ARBA00022692"/>
    </source>
</evidence>
<evidence type="ECO:0000313" key="9">
    <source>
        <dbReference type="EMBL" id="AWW43116.1"/>
    </source>
</evidence>
<keyword evidence="10" id="KW-1185">Reference proteome</keyword>
<feature type="transmembrane region" description="Helical" evidence="7">
    <location>
        <begin position="159"/>
        <end position="179"/>
    </location>
</feature>
<dbReference type="GO" id="GO:0005886">
    <property type="term" value="C:plasma membrane"/>
    <property type="evidence" value="ECO:0007669"/>
    <property type="project" value="UniProtKB-SubCell"/>
</dbReference>
<feature type="transmembrane region" description="Helical" evidence="7">
    <location>
        <begin position="110"/>
        <end position="128"/>
    </location>
</feature>
<dbReference type="InterPro" id="IPR000620">
    <property type="entry name" value="EamA_dom"/>
</dbReference>
<dbReference type="SUPFAM" id="SSF103481">
    <property type="entry name" value="Multidrug resistance efflux transporter EmrE"/>
    <property type="match status" value="2"/>
</dbReference>
<evidence type="ECO:0000256" key="2">
    <source>
        <dbReference type="ARBA" id="ARBA00007362"/>
    </source>
</evidence>
<reference evidence="10" key="1">
    <citation type="submission" date="2018-06" db="EMBL/GenBank/DDBJ databases">
        <authorList>
            <person name="Li K."/>
        </authorList>
    </citation>
    <scope>NUCLEOTIDE SEQUENCE [LARGE SCALE GENOMIC DNA]</scope>
    <source>
        <strain evidence="10">ZFG47</strain>
        <plasmid evidence="10">unnamed1</plasmid>
    </source>
</reference>
<feature type="transmembrane region" description="Helical" evidence="7">
    <location>
        <begin position="49"/>
        <end position="67"/>
    </location>
</feature>
<keyword evidence="9" id="KW-0614">Plasmid</keyword>
<dbReference type="PANTHER" id="PTHR42920:SF5">
    <property type="entry name" value="EAMA DOMAIN-CONTAINING PROTEIN"/>
    <property type="match status" value="1"/>
</dbReference>
<dbReference type="Pfam" id="PF00892">
    <property type="entry name" value="EamA"/>
    <property type="match status" value="2"/>
</dbReference>
<dbReference type="PANTHER" id="PTHR42920">
    <property type="entry name" value="OS03G0707200 PROTEIN-RELATED"/>
    <property type="match status" value="1"/>
</dbReference>
<feature type="transmembrane region" description="Helical" evidence="7">
    <location>
        <begin position="247"/>
        <end position="268"/>
    </location>
</feature>
<keyword evidence="5 7" id="KW-1133">Transmembrane helix</keyword>
<comment type="similarity">
    <text evidence="2">Belongs to the EamA transporter family.</text>
</comment>
<dbReference type="InterPro" id="IPR037185">
    <property type="entry name" value="EmrE-like"/>
</dbReference>
<feature type="transmembrane region" description="Helical" evidence="7">
    <location>
        <begin position="79"/>
        <end position="98"/>
    </location>
</feature>
<feature type="transmembrane region" description="Helical" evidence="7">
    <location>
        <begin position="135"/>
        <end position="153"/>
    </location>
</feature>
<proteinExistence type="inferred from homology"/>
<accession>A0A2Z4JDH5</accession>
<evidence type="ECO:0000256" key="3">
    <source>
        <dbReference type="ARBA" id="ARBA00022475"/>
    </source>
</evidence>
<evidence type="ECO:0000259" key="8">
    <source>
        <dbReference type="Pfam" id="PF00892"/>
    </source>
</evidence>
<feature type="transmembrane region" description="Helical" evidence="7">
    <location>
        <begin position="21"/>
        <end position="43"/>
    </location>
</feature>
<gene>
    <name evidence="9" type="ORF">DN051_41590</name>
</gene>
<feature type="domain" description="EamA" evidence="8">
    <location>
        <begin position="160"/>
        <end position="291"/>
    </location>
</feature>
<feature type="transmembrane region" description="Helical" evidence="7">
    <location>
        <begin position="186"/>
        <end position="206"/>
    </location>
</feature>
<evidence type="ECO:0000313" key="10">
    <source>
        <dbReference type="Proteomes" id="UP000249616"/>
    </source>
</evidence>
<comment type="subcellular location">
    <subcellularLocation>
        <location evidence="1">Cell membrane</location>
        <topology evidence="1">Multi-pass membrane protein</topology>
    </subcellularLocation>
</comment>
<dbReference type="Proteomes" id="UP000249616">
    <property type="component" value="Plasmid unnamed1"/>
</dbReference>
<evidence type="ECO:0000256" key="5">
    <source>
        <dbReference type="ARBA" id="ARBA00022989"/>
    </source>
</evidence>
<evidence type="ECO:0000256" key="6">
    <source>
        <dbReference type="ARBA" id="ARBA00023136"/>
    </source>
</evidence>
<evidence type="ECO:0000256" key="1">
    <source>
        <dbReference type="ARBA" id="ARBA00004651"/>
    </source>
</evidence>
<keyword evidence="6 7" id="KW-0472">Membrane</keyword>
<dbReference type="InterPro" id="IPR051258">
    <property type="entry name" value="Diverse_Substrate_Transporter"/>
</dbReference>
<organism evidence="9 10">
    <name type="scientific">Streptomyces cadmiisoli</name>
    <dbReference type="NCBI Taxonomy" id="2184053"/>
    <lineage>
        <taxon>Bacteria</taxon>
        <taxon>Bacillati</taxon>
        <taxon>Actinomycetota</taxon>
        <taxon>Actinomycetes</taxon>
        <taxon>Kitasatosporales</taxon>
        <taxon>Streptomycetaceae</taxon>
        <taxon>Streptomyces</taxon>
        <taxon>Streptomyces aurantiacus group</taxon>
    </lineage>
</organism>
<geneLocation type="plasmid" evidence="9 10">
    <name>unnamed1</name>
</geneLocation>
<feature type="transmembrane region" description="Helical" evidence="7">
    <location>
        <begin position="274"/>
        <end position="291"/>
    </location>
</feature>
<dbReference type="EMBL" id="CP030074">
    <property type="protein sequence ID" value="AWW43116.1"/>
    <property type="molecule type" value="Genomic_DNA"/>
</dbReference>